<dbReference type="PANTHER" id="PTHR24148:SF73">
    <property type="entry name" value="HET DOMAIN PROTEIN (AFU_ORTHOLOGUE AFUA_8G01020)"/>
    <property type="match status" value="1"/>
</dbReference>
<accession>A0A1L7WUH1</accession>
<dbReference type="Proteomes" id="UP000184330">
    <property type="component" value="Unassembled WGS sequence"/>
</dbReference>
<gene>
    <name evidence="3" type="ORF">PAC_06314</name>
</gene>
<evidence type="ECO:0000313" key="3">
    <source>
        <dbReference type="EMBL" id="CZR56426.1"/>
    </source>
</evidence>
<proteinExistence type="predicted"/>
<feature type="compositionally biased region" description="Polar residues" evidence="1">
    <location>
        <begin position="598"/>
        <end position="609"/>
    </location>
</feature>
<feature type="region of interest" description="Disordered" evidence="1">
    <location>
        <begin position="587"/>
        <end position="611"/>
    </location>
</feature>
<organism evidence="3 4">
    <name type="scientific">Phialocephala subalpina</name>
    <dbReference type="NCBI Taxonomy" id="576137"/>
    <lineage>
        <taxon>Eukaryota</taxon>
        <taxon>Fungi</taxon>
        <taxon>Dikarya</taxon>
        <taxon>Ascomycota</taxon>
        <taxon>Pezizomycotina</taxon>
        <taxon>Leotiomycetes</taxon>
        <taxon>Helotiales</taxon>
        <taxon>Mollisiaceae</taxon>
        <taxon>Phialocephala</taxon>
        <taxon>Phialocephala fortinii species complex</taxon>
    </lineage>
</organism>
<dbReference type="AlphaFoldDB" id="A0A1L7WUH1"/>
<evidence type="ECO:0000256" key="1">
    <source>
        <dbReference type="SAM" id="MobiDB-lite"/>
    </source>
</evidence>
<dbReference type="Pfam" id="PF06985">
    <property type="entry name" value="HET"/>
    <property type="match status" value="1"/>
</dbReference>
<dbReference type="InterPro" id="IPR052895">
    <property type="entry name" value="HetReg/Transcr_Mod"/>
</dbReference>
<dbReference type="STRING" id="576137.A0A1L7WUH1"/>
<sequence length="827" mass="94326">MVSPQPYTYTPLQEADAIRLIVLYPSPEIDAPVHISLISVTLSDYDDEIIDNYTALSYVWGKVNDKRTILIDGHNLEITASLDSALRHLRDQKRELKVWADGICINQGDLDERSVQVMIMGKIYEFARHTIIFLGDSIPEIDNVMDILTRKEHSPVSHFESGFLRNVSHMLAVESDDPFHRRSCEPQSSAKRSPKALNVQKNFTDCKVMITGISDESRRFIAEYILKRPWFSRVWVLQELVLSADPWLQVGARRIRWNLFCDLVLYGIDPSEFMGGMLTLFDMNDTRARLGPFWQKSLIERRKSTRVNADPGNTAANMLLRILHLRRGFGVADPRDMIYAHLGLVQDSRSPPITLPQADYRLAPHQLYTEFAAYSLRYTGNLEFLSQIGERHSDGRVEDLPSWVPDWTSFRTSSAPLVPGPITWDLKGIDLLHTFHDTSNVLACVGHFLDTVKTIKEGVPPYVDLQEVYNEVVGGYRSKSEESKRPDRLSEHDLDHTDRVDFTTRMSVEDEVDKRLRQLMERMYARISDIFYTWLADPSLPYGSENSFEYFFGQKNVERKGKFLELLSGKLLNTVISFSDPELRPSGIKPDLHRKSLQDSSQESATNDPLSAGKHFDPLSFLLLEMTNPYGFKHISDWKIAVTEGGKLALVPPTTVEGDVIVDLLSNHLSPYILRRVPREEVNTELEQDILREFSQKIKTFIQRDRNGEFSFISDEIRWEPGMEFPLKPNTDSGKHSIWGSKEAGIVLLGLCFEAVMLEVSIGSFRPEAEGAEAGMSEADTSDSEDFLSQSIAIEHCIFISNCCFRTEPDTLTYSDDRMHTKVFALY</sequence>
<dbReference type="OrthoDB" id="2157530at2759"/>
<name>A0A1L7WUH1_9HELO</name>
<dbReference type="PANTHER" id="PTHR24148">
    <property type="entry name" value="ANKYRIN REPEAT DOMAIN-CONTAINING PROTEIN 39 HOMOLOG-RELATED"/>
    <property type="match status" value="1"/>
</dbReference>
<keyword evidence="4" id="KW-1185">Reference proteome</keyword>
<evidence type="ECO:0000259" key="2">
    <source>
        <dbReference type="Pfam" id="PF06985"/>
    </source>
</evidence>
<reference evidence="3 4" key="1">
    <citation type="submission" date="2016-03" db="EMBL/GenBank/DDBJ databases">
        <authorList>
            <person name="Ploux O."/>
        </authorList>
    </citation>
    <scope>NUCLEOTIDE SEQUENCE [LARGE SCALE GENOMIC DNA]</scope>
    <source>
        <strain evidence="3 4">UAMH 11012</strain>
    </source>
</reference>
<dbReference type="InterPro" id="IPR010730">
    <property type="entry name" value="HET"/>
</dbReference>
<evidence type="ECO:0000313" key="4">
    <source>
        <dbReference type="Proteomes" id="UP000184330"/>
    </source>
</evidence>
<feature type="domain" description="Heterokaryon incompatibility" evidence="2">
    <location>
        <begin position="53"/>
        <end position="239"/>
    </location>
</feature>
<dbReference type="EMBL" id="FJOG01000008">
    <property type="protein sequence ID" value="CZR56426.1"/>
    <property type="molecule type" value="Genomic_DNA"/>
</dbReference>
<protein>
    <recommendedName>
        <fullName evidence="2">Heterokaryon incompatibility domain-containing protein</fullName>
    </recommendedName>
</protein>